<keyword evidence="9" id="KW-1185">Reference proteome</keyword>
<dbReference type="SUPFAM" id="SSF54211">
    <property type="entry name" value="Ribosomal protein S5 domain 2-like"/>
    <property type="match status" value="1"/>
</dbReference>
<dbReference type="NCBIfam" id="TIGR00188">
    <property type="entry name" value="rnpA"/>
    <property type="match status" value="1"/>
</dbReference>
<comment type="catalytic activity">
    <reaction evidence="6">
        <text>Endonucleolytic cleavage of RNA, removing 5'-extranucleotides from tRNA precursor.</text>
        <dbReference type="EC" id="3.1.26.5"/>
    </reaction>
</comment>
<dbReference type="OrthoDB" id="1524972at2"/>
<keyword evidence="5 6" id="KW-0694">RNA-binding</keyword>
<evidence type="ECO:0000256" key="7">
    <source>
        <dbReference type="NCBIfam" id="TIGR00188"/>
    </source>
</evidence>
<dbReference type="InterPro" id="IPR020568">
    <property type="entry name" value="Ribosomal_Su5_D2-typ_SF"/>
</dbReference>
<gene>
    <name evidence="6" type="primary">rnpA</name>
    <name evidence="8" type="ORF">SAMN04488104_1002195</name>
</gene>
<evidence type="ECO:0000256" key="2">
    <source>
        <dbReference type="ARBA" id="ARBA00022722"/>
    </source>
</evidence>
<dbReference type="PANTHER" id="PTHR33992:SF1">
    <property type="entry name" value="RIBONUCLEASE P PROTEIN COMPONENT"/>
    <property type="match status" value="1"/>
</dbReference>
<accession>A0A1G6N2B2</accession>
<evidence type="ECO:0000313" key="9">
    <source>
        <dbReference type="Proteomes" id="UP000199060"/>
    </source>
</evidence>
<keyword evidence="3 6" id="KW-0255">Endonuclease</keyword>
<dbReference type="GO" id="GO:0004526">
    <property type="term" value="F:ribonuclease P activity"/>
    <property type="evidence" value="ECO:0007669"/>
    <property type="project" value="UniProtKB-UniRule"/>
</dbReference>
<evidence type="ECO:0000256" key="1">
    <source>
        <dbReference type="ARBA" id="ARBA00022694"/>
    </source>
</evidence>
<dbReference type="GO" id="GO:0001682">
    <property type="term" value="P:tRNA 5'-leader removal"/>
    <property type="evidence" value="ECO:0007669"/>
    <property type="project" value="UniProtKB-UniRule"/>
</dbReference>
<sequence>MNYRFSKKERLHAQKLIKELFNEGSSFFLYPFKILYLKKDSLESHQVLVSVSKRKIKKAVHRNFVKRRIKESYRLNKHSLKSTNGYALIGLIYVSSDLIEFHEIDQKIQKILPKLEGLLSQEKQQKNEDTSQ</sequence>
<dbReference type="HAMAP" id="MF_00227">
    <property type="entry name" value="RNase_P"/>
    <property type="match status" value="1"/>
</dbReference>
<organism evidence="8 9">
    <name type="scientific">Algoriphagus faecimaris</name>
    <dbReference type="NCBI Taxonomy" id="686796"/>
    <lineage>
        <taxon>Bacteria</taxon>
        <taxon>Pseudomonadati</taxon>
        <taxon>Bacteroidota</taxon>
        <taxon>Cytophagia</taxon>
        <taxon>Cytophagales</taxon>
        <taxon>Cyclobacteriaceae</taxon>
        <taxon>Algoriphagus</taxon>
    </lineage>
</organism>
<comment type="similarity">
    <text evidence="6">Belongs to the RnpA family.</text>
</comment>
<evidence type="ECO:0000256" key="6">
    <source>
        <dbReference type="HAMAP-Rule" id="MF_00227"/>
    </source>
</evidence>
<dbReference type="EC" id="3.1.26.5" evidence="6 7"/>
<dbReference type="GO" id="GO:0030677">
    <property type="term" value="C:ribonuclease P complex"/>
    <property type="evidence" value="ECO:0007669"/>
    <property type="project" value="TreeGrafter"/>
</dbReference>
<dbReference type="InterPro" id="IPR014721">
    <property type="entry name" value="Ribsml_uS5_D2-typ_fold_subgr"/>
</dbReference>
<dbReference type="GO" id="GO:0000049">
    <property type="term" value="F:tRNA binding"/>
    <property type="evidence" value="ECO:0007669"/>
    <property type="project" value="UniProtKB-UniRule"/>
</dbReference>
<evidence type="ECO:0000256" key="5">
    <source>
        <dbReference type="ARBA" id="ARBA00022884"/>
    </source>
</evidence>
<dbReference type="STRING" id="686796.SAMN04488104_1002195"/>
<dbReference type="GO" id="GO:0042781">
    <property type="term" value="F:3'-tRNA processing endoribonuclease activity"/>
    <property type="evidence" value="ECO:0007669"/>
    <property type="project" value="TreeGrafter"/>
</dbReference>
<dbReference type="Gene3D" id="3.30.230.10">
    <property type="match status" value="1"/>
</dbReference>
<reference evidence="9" key="1">
    <citation type="submission" date="2016-10" db="EMBL/GenBank/DDBJ databases">
        <authorList>
            <person name="Varghese N."/>
            <person name="Submissions S."/>
        </authorList>
    </citation>
    <scope>NUCLEOTIDE SEQUENCE [LARGE SCALE GENOMIC DNA]</scope>
    <source>
        <strain evidence="9">DSM 23095</strain>
    </source>
</reference>
<dbReference type="RefSeq" id="WP_087937804.1">
    <property type="nucleotide sequence ID" value="NZ_FNAC01000002.1"/>
</dbReference>
<keyword evidence="2 6" id="KW-0540">Nuclease</keyword>
<comment type="subunit">
    <text evidence="6">Consists of a catalytic RNA component (M1 or rnpB) and a protein subunit.</text>
</comment>
<dbReference type="Proteomes" id="UP000199060">
    <property type="component" value="Unassembled WGS sequence"/>
</dbReference>
<protein>
    <recommendedName>
        <fullName evidence="6 7">Ribonuclease P protein component</fullName>
        <shortName evidence="6">RNase P protein</shortName>
        <shortName evidence="6">RNaseP protein</shortName>
        <ecNumber evidence="6 7">3.1.26.5</ecNumber>
    </recommendedName>
    <alternativeName>
        <fullName evidence="6">Protein C5</fullName>
    </alternativeName>
</protein>
<evidence type="ECO:0000313" key="8">
    <source>
        <dbReference type="EMBL" id="SDC61953.1"/>
    </source>
</evidence>
<dbReference type="EMBL" id="FNAC01000002">
    <property type="protein sequence ID" value="SDC61953.1"/>
    <property type="molecule type" value="Genomic_DNA"/>
</dbReference>
<dbReference type="PANTHER" id="PTHR33992">
    <property type="entry name" value="RIBONUCLEASE P PROTEIN COMPONENT"/>
    <property type="match status" value="1"/>
</dbReference>
<keyword evidence="1 6" id="KW-0819">tRNA processing</keyword>
<proteinExistence type="inferred from homology"/>
<dbReference type="AlphaFoldDB" id="A0A1G6N2B2"/>
<dbReference type="InterPro" id="IPR000100">
    <property type="entry name" value="RNase_P"/>
</dbReference>
<dbReference type="Pfam" id="PF00825">
    <property type="entry name" value="Ribonuclease_P"/>
    <property type="match status" value="1"/>
</dbReference>
<name>A0A1G6N2B2_9BACT</name>
<comment type="function">
    <text evidence="6">RNaseP catalyzes the removal of the 5'-leader sequence from pre-tRNA to produce the mature 5'-terminus. It can also cleave other RNA substrates such as 4.5S RNA. The protein component plays an auxiliary but essential role in vivo by binding to the 5'-leader sequence and broadening the substrate specificity of the ribozyme.</text>
</comment>
<evidence type="ECO:0000256" key="4">
    <source>
        <dbReference type="ARBA" id="ARBA00022801"/>
    </source>
</evidence>
<evidence type="ECO:0000256" key="3">
    <source>
        <dbReference type="ARBA" id="ARBA00022759"/>
    </source>
</evidence>
<keyword evidence="4 6" id="KW-0378">Hydrolase</keyword>